<comment type="similarity">
    <text evidence="1">Belongs to the FAM131 family.</text>
</comment>
<dbReference type="EMBL" id="KB478633">
    <property type="protein sequence ID" value="EMP42075.1"/>
    <property type="molecule type" value="Genomic_DNA"/>
</dbReference>
<feature type="region of interest" description="Disordered" evidence="2">
    <location>
        <begin position="22"/>
        <end position="43"/>
    </location>
</feature>
<dbReference type="AlphaFoldDB" id="M7C1M0"/>
<evidence type="ECO:0008006" key="5">
    <source>
        <dbReference type="Google" id="ProtNLM"/>
    </source>
</evidence>
<dbReference type="eggNOG" id="ENOG502S1N6">
    <property type="taxonomic scope" value="Eukaryota"/>
</dbReference>
<reference evidence="4" key="1">
    <citation type="journal article" date="2013" name="Nat. Genet.">
        <title>The draft genomes of soft-shell turtle and green sea turtle yield insights into the development and evolution of the turtle-specific body plan.</title>
        <authorList>
            <person name="Wang Z."/>
            <person name="Pascual-Anaya J."/>
            <person name="Zadissa A."/>
            <person name="Li W."/>
            <person name="Niimura Y."/>
            <person name="Huang Z."/>
            <person name="Li C."/>
            <person name="White S."/>
            <person name="Xiong Z."/>
            <person name="Fang D."/>
            <person name="Wang B."/>
            <person name="Ming Y."/>
            <person name="Chen Y."/>
            <person name="Zheng Y."/>
            <person name="Kuraku S."/>
            <person name="Pignatelli M."/>
            <person name="Herrero J."/>
            <person name="Beal K."/>
            <person name="Nozawa M."/>
            <person name="Li Q."/>
            <person name="Wang J."/>
            <person name="Zhang H."/>
            <person name="Yu L."/>
            <person name="Shigenobu S."/>
            <person name="Wang J."/>
            <person name="Liu J."/>
            <person name="Flicek P."/>
            <person name="Searle S."/>
            <person name="Wang J."/>
            <person name="Kuratani S."/>
            <person name="Yin Y."/>
            <person name="Aken B."/>
            <person name="Zhang G."/>
            <person name="Irie N."/>
        </authorList>
    </citation>
    <scope>NUCLEOTIDE SEQUENCE [LARGE SCALE GENOMIC DNA]</scope>
</reference>
<dbReference type="Pfam" id="PF15010">
    <property type="entry name" value="FAM131"/>
    <property type="match status" value="1"/>
</dbReference>
<feature type="compositionally biased region" description="Basic and acidic residues" evidence="2">
    <location>
        <begin position="250"/>
        <end position="263"/>
    </location>
</feature>
<evidence type="ECO:0000256" key="1">
    <source>
        <dbReference type="ARBA" id="ARBA00010635"/>
    </source>
</evidence>
<dbReference type="PANTHER" id="PTHR15736:SF2">
    <property type="entry name" value="PROTEIN FAM131C"/>
    <property type="match status" value="1"/>
</dbReference>
<accession>M7C1M0</accession>
<evidence type="ECO:0000313" key="4">
    <source>
        <dbReference type="Proteomes" id="UP000031443"/>
    </source>
</evidence>
<protein>
    <recommendedName>
        <fullName evidence="5">Protein FAM131C</fullName>
    </recommendedName>
</protein>
<feature type="compositionally biased region" description="Polar residues" evidence="2">
    <location>
        <begin position="239"/>
        <end position="249"/>
    </location>
</feature>
<sequence length="293" mass="31904">MMGSCVSQEFFTSAQKEYSIASHPQCPPSTHRDSQQVPAAALEKDNSKKCFKTSSGILSNSKSGSSGYNITALATSSLVGLVQTIKDHITKPTAMARGRVAHLIEWKGWSAPQVGCEPWLTEEERYSYLTDELREARFAAGVAEQFAITEATLSAWSSLDDEEMNYGDSSQEIVQLQDLESIYLPEKLLLSPQVISSPNLEGSLPACSSSTHTSPIPWVHSGVDRWNSTHPFPGALPCSSPQTGSSQADSSEKEQACVGRRQEGMTSGCQKRLSNSRHDVDSSSLSEDEVFYN</sequence>
<organism evidence="3 4">
    <name type="scientific">Chelonia mydas</name>
    <name type="common">Green sea-turtle</name>
    <name type="synonym">Chelonia agassizi</name>
    <dbReference type="NCBI Taxonomy" id="8469"/>
    <lineage>
        <taxon>Eukaryota</taxon>
        <taxon>Metazoa</taxon>
        <taxon>Chordata</taxon>
        <taxon>Craniata</taxon>
        <taxon>Vertebrata</taxon>
        <taxon>Euteleostomi</taxon>
        <taxon>Archelosauria</taxon>
        <taxon>Testudinata</taxon>
        <taxon>Testudines</taxon>
        <taxon>Cryptodira</taxon>
        <taxon>Durocryptodira</taxon>
        <taxon>Americhelydia</taxon>
        <taxon>Chelonioidea</taxon>
        <taxon>Cheloniidae</taxon>
        <taxon>Chelonia</taxon>
    </lineage>
</organism>
<feature type="region of interest" description="Disordered" evidence="2">
    <location>
        <begin position="232"/>
        <end position="293"/>
    </location>
</feature>
<proteinExistence type="inferred from homology"/>
<dbReference type="Proteomes" id="UP000031443">
    <property type="component" value="Unassembled WGS sequence"/>
</dbReference>
<evidence type="ECO:0000313" key="3">
    <source>
        <dbReference type="EMBL" id="EMP42075.1"/>
    </source>
</evidence>
<evidence type="ECO:0000256" key="2">
    <source>
        <dbReference type="SAM" id="MobiDB-lite"/>
    </source>
</evidence>
<name>M7C1M0_CHEMY</name>
<feature type="compositionally biased region" description="Polar residues" evidence="2">
    <location>
        <begin position="264"/>
        <end position="273"/>
    </location>
</feature>
<dbReference type="PANTHER" id="PTHR15736">
    <property type="entry name" value="PROTEIN FAM131B-RELATED"/>
    <property type="match status" value="1"/>
</dbReference>
<dbReference type="InterPro" id="IPR026782">
    <property type="entry name" value="FAM131"/>
</dbReference>
<dbReference type="STRING" id="8469.M7C1M0"/>
<gene>
    <name evidence="3" type="ORF">UY3_00665</name>
</gene>
<keyword evidence="4" id="KW-1185">Reference proteome</keyword>